<sequence>ITKGITKQVVDWGPMAYDVCFIQAGGNDIADKTFSQKTDLKSVVKVVAEELWTLALKCKIHVKPNCLVIIGKLIQRWITPRHLKKGIKFEGHAKRHNQVTHMVNNLLNQRSKAHPPIILYRTSGIEMGFREKLKDGTHFKDAFMPQYKQGVKDALFLGIARKSEYFLIQIVF</sequence>
<evidence type="ECO:0000313" key="2">
    <source>
        <dbReference type="Proteomes" id="UP000749559"/>
    </source>
</evidence>
<feature type="non-terminal residue" evidence="1">
    <location>
        <position position="1"/>
    </location>
</feature>
<protein>
    <submittedName>
        <fullName evidence="1">Uncharacterized protein</fullName>
    </submittedName>
</protein>
<keyword evidence="2" id="KW-1185">Reference proteome</keyword>
<reference evidence="1" key="1">
    <citation type="submission" date="2022-03" db="EMBL/GenBank/DDBJ databases">
        <authorList>
            <person name="Martin C."/>
        </authorList>
    </citation>
    <scope>NUCLEOTIDE SEQUENCE</scope>
</reference>
<gene>
    <name evidence="1" type="ORF">OFUS_LOCUS22208</name>
</gene>
<dbReference type="EMBL" id="CAIIXF020000010">
    <property type="protein sequence ID" value="CAH1798011.1"/>
    <property type="molecule type" value="Genomic_DNA"/>
</dbReference>
<organism evidence="1 2">
    <name type="scientific">Owenia fusiformis</name>
    <name type="common">Polychaete worm</name>
    <dbReference type="NCBI Taxonomy" id="6347"/>
    <lineage>
        <taxon>Eukaryota</taxon>
        <taxon>Metazoa</taxon>
        <taxon>Spiralia</taxon>
        <taxon>Lophotrochozoa</taxon>
        <taxon>Annelida</taxon>
        <taxon>Polychaeta</taxon>
        <taxon>Sedentaria</taxon>
        <taxon>Canalipalpata</taxon>
        <taxon>Sabellida</taxon>
        <taxon>Oweniida</taxon>
        <taxon>Oweniidae</taxon>
        <taxon>Owenia</taxon>
    </lineage>
</organism>
<dbReference type="Proteomes" id="UP000749559">
    <property type="component" value="Unassembled WGS sequence"/>
</dbReference>
<dbReference type="AlphaFoldDB" id="A0A8S4Q2G2"/>
<proteinExistence type="predicted"/>
<accession>A0A8S4Q2G2</accession>
<evidence type="ECO:0000313" key="1">
    <source>
        <dbReference type="EMBL" id="CAH1798011.1"/>
    </source>
</evidence>
<name>A0A8S4Q2G2_OWEFU</name>
<comment type="caution">
    <text evidence="1">The sequence shown here is derived from an EMBL/GenBank/DDBJ whole genome shotgun (WGS) entry which is preliminary data.</text>
</comment>